<organism evidence="1 2">
    <name type="scientific">Streptomyces coerulescens</name>
    <dbReference type="NCBI Taxonomy" id="29304"/>
    <lineage>
        <taxon>Bacteria</taxon>
        <taxon>Bacillati</taxon>
        <taxon>Actinomycetota</taxon>
        <taxon>Actinomycetes</taxon>
        <taxon>Kitasatosporales</taxon>
        <taxon>Streptomycetaceae</taxon>
        <taxon>Streptomyces</taxon>
    </lineage>
</organism>
<comment type="caution">
    <text evidence="1">The sequence shown here is derived from an EMBL/GenBank/DDBJ whole genome shotgun (WGS) entry which is preliminary data.</text>
</comment>
<protein>
    <recommendedName>
        <fullName evidence="3">DUF1349 domain-containing protein</fullName>
    </recommendedName>
</protein>
<dbReference type="EMBL" id="JBHSKM010000019">
    <property type="protein sequence ID" value="MFC5217330.1"/>
    <property type="molecule type" value="Genomic_DNA"/>
</dbReference>
<evidence type="ECO:0000313" key="2">
    <source>
        <dbReference type="Proteomes" id="UP001596263"/>
    </source>
</evidence>
<accession>A0ABW0CRK9</accession>
<name>A0ABW0CRK9_STRCD</name>
<gene>
    <name evidence="1" type="ORF">ACFPQ9_26170</name>
</gene>
<keyword evidence="2" id="KW-1185">Reference proteome</keyword>
<reference evidence="2" key="1">
    <citation type="journal article" date="2019" name="Int. J. Syst. Evol. Microbiol.">
        <title>The Global Catalogue of Microorganisms (GCM) 10K type strain sequencing project: providing services to taxonomists for standard genome sequencing and annotation.</title>
        <authorList>
            <consortium name="The Broad Institute Genomics Platform"/>
            <consortium name="The Broad Institute Genome Sequencing Center for Infectious Disease"/>
            <person name="Wu L."/>
            <person name="Ma J."/>
        </authorList>
    </citation>
    <scope>NUCLEOTIDE SEQUENCE [LARGE SCALE GENOMIC DNA]</scope>
    <source>
        <strain evidence="2">KCTC 42586</strain>
    </source>
</reference>
<sequence>MLSDRFDDGVLDPARWSQSYGDPVEQGGRLRVPCTTGYAGARTASAYTLSWAQVSARVYPPAAGGGTTAACSLLVLSDVGGTDAGFLVDRAQGAMGLYLREGYADGGALFPVYDAGAHAWLRLREGDGSLYWEASPDGLAWTVLRTAVSPAWASHGDLSLLFEAHRDAGASDFAELDHLNISRSGGLRPLQRGFAGPGPNWRMTSTVAGG</sequence>
<dbReference type="RefSeq" id="WP_380857959.1">
    <property type="nucleotide sequence ID" value="NZ_JBHSKM010000019.1"/>
</dbReference>
<dbReference type="Proteomes" id="UP001596263">
    <property type="component" value="Unassembled WGS sequence"/>
</dbReference>
<evidence type="ECO:0008006" key="3">
    <source>
        <dbReference type="Google" id="ProtNLM"/>
    </source>
</evidence>
<evidence type="ECO:0000313" key="1">
    <source>
        <dbReference type="EMBL" id="MFC5217330.1"/>
    </source>
</evidence>
<proteinExistence type="predicted"/>